<keyword evidence="3" id="KW-1185">Reference proteome</keyword>
<dbReference type="Proteomes" id="UP001220324">
    <property type="component" value="Unassembled WGS sequence"/>
</dbReference>
<proteinExistence type="predicted"/>
<feature type="compositionally biased region" description="Polar residues" evidence="1">
    <location>
        <begin position="41"/>
        <end position="55"/>
    </location>
</feature>
<feature type="region of interest" description="Disordered" evidence="1">
    <location>
        <begin position="1"/>
        <end position="63"/>
    </location>
</feature>
<dbReference type="EMBL" id="JAQIZZ010000008">
    <property type="protein sequence ID" value="KAJ5524671.1"/>
    <property type="molecule type" value="Genomic_DNA"/>
</dbReference>
<name>A0AAD6CK11_9EURO</name>
<evidence type="ECO:0000313" key="2">
    <source>
        <dbReference type="EMBL" id="KAJ5524671.1"/>
    </source>
</evidence>
<feature type="compositionally biased region" description="Polar residues" evidence="1">
    <location>
        <begin position="1"/>
        <end position="13"/>
    </location>
</feature>
<reference evidence="2 3" key="1">
    <citation type="journal article" date="2023" name="IMA Fungus">
        <title>Comparative genomic study of the Penicillium genus elucidates a diverse pangenome and 15 lateral gene transfer events.</title>
        <authorList>
            <person name="Petersen C."/>
            <person name="Sorensen T."/>
            <person name="Nielsen M.R."/>
            <person name="Sondergaard T.E."/>
            <person name="Sorensen J.L."/>
            <person name="Fitzpatrick D.A."/>
            <person name="Frisvad J.C."/>
            <person name="Nielsen K.L."/>
        </authorList>
    </citation>
    <scope>NUCLEOTIDE SEQUENCE [LARGE SCALE GENOMIC DNA]</scope>
    <source>
        <strain evidence="2 3">IBT 35679</strain>
    </source>
</reference>
<accession>A0AAD6CK11</accession>
<evidence type="ECO:0008006" key="4">
    <source>
        <dbReference type="Google" id="ProtNLM"/>
    </source>
</evidence>
<protein>
    <recommendedName>
        <fullName evidence="4">BZIP domain-containing protein</fullName>
    </recommendedName>
</protein>
<sequence>MAGPSSDSANNVVSDKFVTPEHFQVSSTRPLDPKERKRNQNRIAQRTYSEKTPTTRLARGRLSNGVTKETIKSNAFEL</sequence>
<dbReference type="AlphaFoldDB" id="A0AAD6CK11"/>
<comment type="caution">
    <text evidence="2">The sequence shown here is derived from an EMBL/GenBank/DDBJ whole genome shotgun (WGS) entry which is preliminary data.</text>
</comment>
<evidence type="ECO:0000256" key="1">
    <source>
        <dbReference type="SAM" id="MobiDB-lite"/>
    </source>
</evidence>
<evidence type="ECO:0000313" key="3">
    <source>
        <dbReference type="Proteomes" id="UP001220324"/>
    </source>
</evidence>
<organism evidence="2 3">
    <name type="scientific">Penicillium frequentans</name>
    <dbReference type="NCBI Taxonomy" id="3151616"/>
    <lineage>
        <taxon>Eukaryota</taxon>
        <taxon>Fungi</taxon>
        <taxon>Dikarya</taxon>
        <taxon>Ascomycota</taxon>
        <taxon>Pezizomycotina</taxon>
        <taxon>Eurotiomycetes</taxon>
        <taxon>Eurotiomycetidae</taxon>
        <taxon>Eurotiales</taxon>
        <taxon>Aspergillaceae</taxon>
        <taxon>Penicillium</taxon>
    </lineage>
</organism>
<gene>
    <name evidence="2" type="ORF">N7494_011321</name>
</gene>